<dbReference type="PRINTS" id="PR00992">
    <property type="entry name" value="ALARACEMASE"/>
</dbReference>
<dbReference type="GO" id="GO:0030170">
    <property type="term" value="F:pyridoxal phosphate binding"/>
    <property type="evidence" value="ECO:0007669"/>
    <property type="project" value="UniProtKB-UniRule"/>
</dbReference>
<dbReference type="SUPFAM" id="SSF50621">
    <property type="entry name" value="Alanine racemase C-terminal domain-like"/>
    <property type="match status" value="1"/>
</dbReference>
<dbReference type="SMART" id="SM01005">
    <property type="entry name" value="Ala_racemase_C"/>
    <property type="match status" value="1"/>
</dbReference>
<comment type="function">
    <text evidence="4">Catalyzes the interconversion of L-alanine and D-alanine. May also act on other amino acids.</text>
</comment>
<keyword evidence="9" id="KW-1185">Reference proteome</keyword>
<dbReference type="PANTHER" id="PTHR30511:SF0">
    <property type="entry name" value="ALANINE RACEMASE, CATABOLIC-RELATED"/>
    <property type="match status" value="1"/>
</dbReference>
<comment type="cofactor">
    <cofactor evidence="1 4 5">
        <name>pyridoxal 5'-phosphate</name>
        <dbReference type="ChEBI" id="CHEBI:597326"/>
    </cofactor>
</comment>
<evidence type="ECO:0000313" key="9">
    <source>
        <dbReference type="Proteomes" id="UP000183995"/>
    </source>
</evidence>
<dbReference type="PANTHER" id="PTHR30511">
    <property type="entry name" value="ALANINE RACEMASE"/>
    <property type="match status" value="1"/>
</dbReference>
<dbReference type="NCBIfam" id="NF033131">
    <property type="entry name" value="vanT-G-Cterm"/>
    <property type="match status" value="1"/>
</dbReference>
<feature type="modified residue" description="N6-(pyridoxal phosphate)lysine" evidence="4 5">
    <location>
        <position position="75"/>
    </location>
</feature>
<dbReference type="UniPathway" id="UPA00042">
    <property type="reaction ID" value="UER00497"/>
</dbReference>
<feature type="domain" description="Alanine racemase C-terminal" evidence="7">
    <location>
        <begin position="280"/>
        <end position="409"/>
    </location>
</feature>
<dbReference type="FunFam" id="3.20.20.10:FF:000002">
    <property type="entry name" value="Alanine racemase"/>
    <property type="match status" value="1"/>
</dbReference>
<name>A0A1M5ZEZ6_9FIRM</name>
<dbReference type="Pfam" id="PF00842">
    <property type="entry name" value="Ala_racemase_C"/>
    <property type="match status" value="1"/>
</dbReference>
<evidence type="ECO:0000313" key="8">
    <source>
        <dbReference type="EMBL" id="SHI22732.1"/>
    </source>
</evidence>
<evidence type="ECO:0000256" key="5">
    <source>
        <dbReference type="PIRSR" id="PIRSR600821-50"/>
    </source>
</evidence>
<dbReference type="OrthoDB" id="9813814at2"/>
<evidence type="ECO:0000256" key="4">
    <source>
        <dbReference type="HAMAP-Rule" id="MF_01201"/>
    </source>
</evidence>
<comment type="similarity">
    <text evidence="4">Belongs to the alanine racemase family.</text>
</comment>
<dbReference type="STRING" id="1123282.SAMN02745823_03635"/>
<comment type="pathway">
    <text evidence="4">Amino-acid biosynthesis; D-alanine biosynthesis; D-alanine from L-alanine: step 1/1.</text>
</comment>
<feature type="binding site" evidence="4 6">
    <location>
        <position position="350"/>
    </location>
    <ligand>
        <name>substrate</name>
    </ligand>
</feature>
<accession>A0A1M5ZEZ6</accession>
<dbReference type="EC" id="5.1.1.1" evidence="4"/>
<dbReference type="AlphaFoldDB" id="A0A1M5ZEZ6"/>
<dbReference type="GO" id="GO:0030632">
    <property type="term" value="P:D-alanine biosynthetic process"/>
    <property type="evidence" value="ECO:0007669"/>
    <property type="project" value="UniProtKB-UniRule"/>
</dbReference>
<dbReference type="RefSeq" id="WP_084726602.1">
    <property type="nucleotide sequence ID" value="NZ_FQXV01000018.1"/>
</dbReference>
<evidence type="ECO:0000256" key="2">
    <source>
        <dbReference type="ARBA" id="ARBA00022898"/>
    </source>
</evidence>
<keyword evidence="2 4" id="KW-0663">Pyridoxal phosphate</keyword>
<comment type="catalytic activity">
    <reaction evidence="4">
        <text>L-alanine = D-alanine</text>
        <dbReference type="Rhea" id="RHEA:20249"/>
        <dbReference type="ChEBI" id="CHEBI:57416"/>
        <dbReference type="ChEBI" id="CHEBI:57972"/>
        <dbReference type="EC" id="5.1.1.1"/>
    </reaction>
</comment>
<dbReference type="Pfam" id="PF01168">
    <property type="entry name" value="Ala_racemase_N"/>
    <property type="match status" value="1"/>
</dbReference>
<proteinExistence type="inferred from homology"/>
<evidence type="ECO:0000256" key="3">
    <source>
        <dbReference type="ARBA" id="ARBA00023235"/>
    </source>
</evidence>
<dbReference type="GO" id="GO:0005829">
    <property type="term" value="C:cytosol"/>
    <property type="evidence" value="ECO:0007669"/>
    <property type="project" value="TreeGrafter"/>
</dbReference>
<dbReference type="Gene3D" id="2.40.37.10">
    <property type="entry name" value="Lyase, Ornithine Decarboxylase, Chain A, domain 1"/>
    <property type="match status" value="1"/>
</dbReference>
<dbReference type="InterPro" id="IPR009006">
    <property type="entry name" value="Ala_racemase/Decarboxylase_C"/>
</dbReference>
<dbReference type="InterPro" id="IPR029066">
    <property type="entry name" value="PLP-binding_barrel"/>
</dbReference>
<reference evidence="8 9" key="1">
    <citation type="submission" date="2016-11" db="EMBL/GenBank/DDBJ databases">
        <authorList>
            <person name="Jaros S."/>
            <person name="Januszkiewicz K."/>
            <person name="Wedrychowicz H."/>
        </authorList>
    </citation>
    <scope>NUCLEOTIDE SEQUENCE [LARGE SCALE GENOMIC DNA]</scope>
    <source>
        <strain evidence="8 9">DSM 10068</strain>
    </source>
</reference>
<protein>
    <recommendedName>
        <fullName evidence="4">Alanine racemase</fullName>
        <ecNumber evidence="4">5.1.1.1</ecNumber>
    </recommendedName>
</protein>
<dbReference type="InterPro" id="IPR000821">
    <property type="entry name" value="Ala_racemase"/>
</dbReference>
<feature type="active site" description="Proton acceptor; specific for D-alanine" evidence="4">
    <location>
        <position position="75"/>
    </location>
</feature>
<sequence>MTERPRGAALDSLLACAISAAAAGVLIHLRPTLRKPRPAPDARAWIEVSRAALRHNAAELQNLLPTSCRLMAVVKADAYGHGAIGVARELEKAGVRAFAVATLSEGIALRRGGVRGEVLVLGYTLPSEASFLHRYRLAQTVVDGAYAAALHAAGVPLDVHIKLDTGMHRLGADWGDTAALEGIFGYNTLTVKGVFTHLSQADDLSDEAADFTLGQIGRFIDAVNTLKAKGYDTGALHIQESYGILNYPGLPCDWARAGIALYGVLCKNDQTRLTPDLQPALALKARIAEVKQVAGGEYVGYGRRFMAKTPMKLAAVTIGYADGIPRNSVHRDAWVLLRGQRAPVVGLICMDILLIDVTHIDDAAPGDIVTLIGKDGGGAIRCEDVAESCGTITNELLSRLGARLPRIFV</sequence>
<dbReference type="SUPFAM" id="SSF51419">
    <property type="entry name" value="PLP-binding barrel"/>
    <property type="match status" value="1"/>
</dbReference>
<dbReference type="InterPro" id="IPR011079">
    <property type="entry name" value="Ala_racemase_C"/>
</dbReference>
<organism evidence="8 9">
    <name type="scientific">Sporobacter termitidis DSM 10068</name>
    <dbReference type="NCBI Taxonomy" id="1123282"/>
    <lineage>
        <taxon>Bacteria</taxon>
        <taxon>Bacillati</taxon>
        <taxon>Bacillota</taxon>
        <taxon>Clostridia</taxon>
        <taxon>Eubacteriales</taxon>
        <taxon>Oscillospiraceae</taxon>
        <taxon>Sporobacter</taxon>
    </lineage>
</organism>
<feature type="active site" description="Proton acceptor; specific for L-alanine" evidence="4">
    <location>
        <position position="301"/>
    </location>
</feature>
<dbReference type="NCBIfam" id="TIGR00492">
    <property type="entry name" value="alr"/>
    <property type="match status" value="1"/>
</dbReference>
<evidence type="ECO:0000259" key="7">
    <source>
        <dbReference type="SMART" id="SM01005"/>
    </source>
</evidence>
<dbReference type="PROSITE" id="PS00395">
    <property type="entry name" value="ALANINE_RACEMASE"/>
    <property type="match status" value="1"/>
</dbReference>
<dbReference type="Proteomes" id="UP000183995">
    <property type="component" value="Unassembled WGS sequence"/>
</dbReference>
<dbReference type="Gene3D" id="3.20.20.10">
    <property type="entry name" value="Alanine racemase"/>
    <property type="match status" value="1"/>
</dbReference>
<gene>
    <name evidence="8" type="ORF">SAMN02745823_03635</name>
</gene>
<dbReference type="InterPro" id="IPR020622">
    <property type="entry name" value="Ala_racemase_pyridoxalP-BS"/>
</dbReference>
<evidence type="ECO:0000256" key="6">
    <source>
        <dbReference type="PIRSR" id="PIRSR600821-52"/>
    </source>
</evidence>
<dbReference type="GO" id="GO:0008784">
    <property type="term" value="F:alanine racemase activity"/>
    <property type="evidence" value="ECO:0007669"/>
    <property type="project" value="UniProtKB-UniRule"/>
</dbReference>
<feature type="binding site" evidence="4 6">
    <location>
        <position position="169"/>
    </location>
    <ligand>
        <name>substrate</name>
    </ligand>
</feature>
<evidence type="ECO:0000256" key="1">
    <source>
        <dbReference type="ARBA" id="ARBA00001933"/>
    </source>
</evidence>
<dbReference type="InterPro" id="IPR001608">
    <property type="entry name" value="Ala_racemase_N"/>
</dbReference>
<keyword evidence="3 4" id="KW-0413">Isomerase</keyword>
<dbReference type="EMBL" id="FQXV01000018">
    <property type="protein sequence ID" value="SHI22732.1"/>
    <property type="molecule type" value="Genomic_DNA"/>
</dbReference>
<dbReference type="HAMAP" id="MF_01201">
    <property type="entry name" value="Ala_racemase"/>
    <property type="match status" value="1"/>
</dbReference>